<gene>
    <name evidence="2" type="ORF">IAB88_07435</name>
</gene>
<reference evidence="2" key="1">
    <citation type="submission" date="2020-10" db="EMBL/GenBank/DDBJ databases">
        <authorList>
            <person name="Gilroy R."/>
        </authorList>
    </citation>
    <scope>NUCLEOTIDE SEQUENCE</scope>
    <source>
        <strain evidence="2">6919</strain>
    </source>
</reference>
<organism evidence="2 3">
    <name type="scientific">Candidatus Limisoma faecipullorum</name>
    <dbReference type="NCBI Taxonomy" id="2840854"/>
    <lineage>
        <taxon>Bacteria</taxon>
        <taxon>Pseudomonadati</taxon>
        <taxon>Bacteroidota</taxon>
        <taxon>Bacteroidia</taxon>
        <taxon>Bacteroidales</taxon>
        <taxon>Candidatus Limisoma</taxon>
    </lineage>
</organism>
<dbReference type="InterPro" id="IPR025381">
    <property type="entry name" value="DUF4296"/>
</dbReference>
<evidence type="ECO:0000259" key="1">
    <source>
        <dbReference type="Pfam" id="PF14129"/>
    </source>
</evidence>
<dbReference type="EMBL" id="JADIMC010000084">
    <property type="protein sequence ID" value="MBO8476811.1"/>
    <property type="molecule type" value="Genomic_DNA"/>
</dbReference>
<comment type="caution">
    <text evidence="2">The sequence shown here is derived from an EMBL/GenBank/DDBJ whole genome shotgun (WGS) entry which is preliminary data.</text>
</comment>
<dbReference type="Pfam" id="PF14129">
    <property type="entry name" value="DUF4296"/>
    <property type="match status" value="1"/>
</dbReference>
<accession>A0A9D9IRA3</accession>
<protein>
    <submittedName>
        <fullName evidence="2">DUF4296 domain-containing protein</fullName>
    </submittedName>
</protein>
<name>A0A9D9IRA3_9BACT</name>
<dbReference type="AlphaFoldDB" id="A0A9D9IRA3"/>
<evidence type="ECO:0000313" key="2">
    <source>
        <dbReference type="EMBL" id="MBO8476811.1"/>
    </source>
</evidence>
<sequence>MKWQPFIFLMIVSLASCSKTPDYVISENDMAMLLADIHEADAVVTFDKQHYKEDSTKEVLRESIFAKHGVSEEQFDTSLIWYGHNLDVYTEVYDNVVKILKDRQKRIIAEAKEAGEKMTLSGDSVDIWASTPHIIFDRKRLGKDAQIAFSLPADNNSKAGDRYEWRFILYNATKEGNALIAVDYDDGSSEYHSQNIKPDETAKLTLQSDSTLNVTRVYGYLIYKMEEEDAVFTDSIMLYRSRLNSDRYNFHNFQRKVKNVR</sequence>
<feature type="domain" description="DUF4296" evidence="1">
    <location>
        <begin position="21"/>
        <end position="105"/>
    </location>
</feature>
<dbReference type="PROSITE" id="PS51257">
    <property type="entry name" value="PROKAR_LIPOPROTEIN"/>
    <property type="match status" value="1"/>
</dbReference>
<proteinExistence type="predicted"/>
<dbReference type="Proteomes" id="UP000823598">
    <property type="component" value="Unassembled WGS sequence"/>
</dbReference>
<evidence type="ECO:0000313" key="3">
    <source>
        <dbReference type="Proteomes" id="UP000823598"/>
    </source>
</evidence>
<reference evidence="2" key="2">
    <citation type="journal article" date="2021" name="PeerJ">
        <title>Extensive microbial diversity within the chicken gut microbiome revealed by metagenomics and culture.</title>
        <authorList>
            <person name="Gilroy R."/>
            <person name="Ravi A."/>
            <person name="Getino M."/>
            <person name="Pursley I."/>
            <person name="Horton D.L."/>
            <person name="Alikhan N.F."/>
            <person name="Baker D."/>
            <person name="Gharbi K."/>
            <person name="Hall N."/>
            <person name="Watson M."/>
            <person name="Adriaenssens E.M."/>
            <person name="Foster-Nyarko E."/>
            <person name="Jarju S."/>
            <person name="Secka A."/>
            <person name="Antonio M."/>
            <person name="Oren A."/>
            <person name="Chaudhuri R.R."/>
            <person name="La Ragione R."/>
            <person name="Hildebrand F."/>
            <person name="Pallen M.J."/>
        </authorList>
    </citation>
    <scope>NUCLEOTIDE SEQUENCE</scope>
    <source>
        <strain evidence="2">6919</strain>
    </source>
</reference>